<evidence type="ECO:0000313" key="1">
    <source>
        <dbReference type="EMBL" id="WLQ69321.1"/>
    </source>
</evidence>
<keyword evidence="2" id="KW-1185">Reference proteome</keyword>
<proteinExistence type="predicted"/>
<sequence>MIAGEGTGLSPARELEEVVRLADVLEAHPSASDATDAGAAGDIVFTAAGGTWVLDFQPGPDGEVFQYPTGAPGHADAPTAGVLHDVIVPALLAHPAYRAATADGDTLTVYLATGRHYNLALSPA</sequence>
<geneLocation type="plasmid" evidence="1 2">
    <name>unnamed1</name>
</geneLocation>
<dbReference type="RefSeq" id="WP_306105396.1">
    <property type="nucleotide sequence ID" value="NZ_CP120984.1"/>
</dbReference>
<keyword evidence="1" id="KW-0614">Plasmid</keyword>
<organism evidence="1 2">
    <name type="scientific">Streptomyces glycanivorans</name>
    <dbReference type="NCBI Taxonomy" id="3033808"/>
    <lineage>
        <taxon>Bacteria</taxon>
        <taxon>Bacillati</taxon>
        <taxon>Actinomycetota</taxon>
        <taxon>Actinomycetes</taxon>
        <taxon>Kitasatosporales</taxon>
        <taxon>Streptomycetaceae</taxon>
        <taxon>Streptomyces</taxon>
    </lineage>
</organism>
<dbReference type="EMBL" id="CP120984">
    <property type="protein sequence ID" value="WLQ69321.1"/>
    <property type="molecule type" value="Genomic_DNA"/>
</dbReference>
<dbReference type="Proteomes" id="UP001224433">
    <property type="component" value="Plasmid unnamed1"/>
</dbReference>
<protein>
    <submittedName>
        <fullName evidence="1">Uncharacterized protein</fullName>
    </submittedName>
</protein>
<name>A0ABY9JNN7_9ACTN</name>
<evidence type="ECO:0000313" key="2">
    <source>
        <dbReference type="Proteomes" id="UP001224433"/>
    </source>
</evidence>
<gene>
    <name evidence="1" type="ORF">P8A20_38035</name>
</gene>
<accession>A0ABY9JNN7</accession>
<reference evidence="1 2" key="1">
    <citation type="submission" date="2023-03" db="EMBL/GenBank/DDBJ databases">
        <title>Isolation and description of six Streptomyces strains from soil environments, able to metabolize different microbial glucans.</title>
        <authorList>
            <person name="Widen T."/>
            <person name="Larsbrink J."/>
        </authorList>
    </citation>
    <scope>NUCLEOTIDE SEQUENCE [LARGE SCALE GENOMIC DNA]</scope>
    <source>
        <strain evidence="1 2">Alt3</strain>
        <plasmid evidence="1 2">unnamed1</plasmid>
    </source>
</reference>